<dbReference type="PANTHER" id="PTHR28219:SF1">
    <property type="entry name" value="UPF0642 PROTEIN YBL028C"/>
    <property type="match status" value="1"/>
</dbReference>
<organism evidence="3">
    <name type="scientific">Melanopsichium pennsylvanicum 4</name>
    <dbReference type="NCBI Taxonomy" id="1398559"/>
    <lineage>
        <taxon>Eukaryota</taxon>
        <taxon>Fungi</taxon>
        <taxon>Dikarya</taxon>
        <taxon>Basidiomycota</taxon>
        <taxon>Ustilaginomycotina</taxon>
        <taxon>Ustilaginomycetes</taxon>
        <taxon>Ustilaginales</taxon>
        <taxon>Ustilaginaceae</taxon>
        <taxon>Melanopsichium</taxon>
    </lineage>
</organism>
<protein>
    <recommendedName>
        <fullName evidence="2">DUF2423 domain-containing protein</fullName>
    </recommendedName>
</protein>
<accession>A0A077QUM0</accession>
<feature type="domain" description="DUF2423" evidence="2">
    <location>
        <begin position="1"/>
        <end position="46"/>
    </location>
</feature>
<feature type="compositionally biased region" description="Basic residues" evidence="1">
    <location>
        <begin position="9"/>
        <end position="20"/>
    </location>
</feature>
<dbReference type="AlphaFoldDB" id="A0A077QUM0"/>
<feature type="region of interest" description="Disordered" evidence="1">
    <location>
        <begin position="53"/>
        <end position="133"/>
    </location>
</feature>
<evidence type="ECO:0000259" key="2">
    <source>
        <dbReference type="Pfam" id="PF10338"/>
    </source>
</evidence>
<feature type="region of interest" description="Disordered" evidence="1">
    <location>
        <begin position="1"/>
        <end position="23"/>
    </location>
</feature>
<dbReference type="Pfam" id="PF10338">
    <property type="entry name" value="YBL028C_N"/>
    <property type="match status" value="1"/>
</dbReference>
<dbReference type="PANTHER" id="PTHR28219">
    <property type="entry name" value="UPF0642 PROTEIN YBL028C"/>
    <property type="match status" value="1"/>
</dbReference>
<evidence type="ECO:0000256" key="1">
    <source>
        <dbReference type="SAM" id="MobiDB-lite"/>
    </source>
</evidence>
<dbReference type="GO" id="GO:0030687">
    <property type="term" value="C:preribosome, large subunit precursor"/>
    <property type="evidence" value="ECO:0007669"/>
    <property type="project" value="TreeGrafter"/>
</dbReference>
<reference evidence="3" key="1">
    <citation type="journal article" date="2014" name="Genome Biol. Evol.">
        <title>Gene Loss Rather Than Gene Gain Is Associated with a Host Jump from Monocots to Dicots in the Smut Fungus Melanopsichium pennsylvanicum.</title>
        <authorList>
            <person name="Sharma R."/>
            <person name="Mishra B."/>
            <person name="Runge F."/>
            <person name="Thines M."/>
        </authorList>
    </citation>
    <scope>NUCLEOTIDE SEQUENCE</scope>
    <source>
        <strain evidence="3">4</strain>
    </source>
</reference>
<proteinExistence type="predicted"/>
<evidence type="ECO:0000313" key="3">
    <source>
        <dbReference type="EMBL" id="CDI53695.1"/>
    </source>
</evidence>
<sequence>MAKSLRSSSKLKARNVKRHNPKSDYAVTEAARINALNARLVAGLKKDKLSVEGAEAGEGAEDEVTMKDVEQEDNMQGAEGEGEKVKISTSGPRNSRRETYRKSKGLTPFKNKGGNKLFDAHTSKNGGKPKRRR</sequence>
<name>A0A077QUM0_9BASI</name>
<dbReference type="InterPro" id="IPR019434">
    <property type="entry name" value="DUF2423"/>
</dbReference>
<dbReference type="EMBL" id="HG529589">
    <property type="protein sequence ID" value="CDI53695.1"/>
    <property type="molecule type" value="Genomic_DNA"/>
</dbReference>